<reference evidence="1" key="2">
    <citation type="submission" date="2015-03" db="EMBL/GenBank/DDBJ databases">
        <authorList>
            <person name="Chow C.-E.T."/>
            <person name="Winget D.M."/>
            <person name="White R.A.III."/>
            <person name="Hallam S.J."/>
            <person name="Suttle C.A."/>
        </authorList>
    </citation>
    <scope>NUCLEOTIDE SEQUENCE</scope>
    <source>
        <strain evidence="1">Anoxic2_3</strain>
    </source>
</reference>
<reference evidence="1" key="1">
    <citation type="journal article" date="2015" name="Front. Microbiol.">
        <title>Combining genomic sequencing methods to explore viral diversity and reveal potential virus-host interactions.</title>
        <authorList>
            <person name="Chow C.E."/>
            <person name="Winget D.M."/>
            <person name="White R.A.III."/>
            <person name="Hallam S.J."/>
            <person name="Suttle C.A."/>
        </authorList>
    </citation>
    <scope>NUCLEOTIDE SEQUENCE</scope>
    <source>
        <strain evidence="1">Anoxic2_3</strain>
    </source>
</reference>
<evidence type="ECO:0000313" key="1">
    <source>
        <dbReference type="EMBL" id="AKH46871.1"/>
    </source>
</evidence>
<sequence>MHVGTVAIDAKSLLHGYGVGVLHLAGEIFILKVVVVAMTTDFDIAGVVETLKLRNGDSRAAVFFYVQVRNIDSDGASLCNRRRD</sequence>
<dbReference type="EMBL" id="KR029587">
    <property type="protein sequence ID" value="AKH46871.1"/>
    <property type="molecule type" value="Genomic_DNA"/>
</dbReference>
<name>A0A0F7L763_9VIRU</name>
<protein>
    <submittedName>
        <fullName evidence="1">Uncharacterized protein</fullName>
    </submittedName>
</protein>
<accession>A0A0F7L763</accession>
<proteinExistence type="predicted"/>
<organism evidence="1">
    <name type="scientific">uncultured marine virus</name>
    <dbReference type="NCBI Taxonomy" id="186617"/>
    <lineage>
        <taxon>Viruses</taxon>
        <taxon>environmental samples</taxon>
    </lineage>
</organism>